<sequence>MRIVPRRRMFLDKLVGAENLARPGHLCWAITVPVHRVLVLYPGGLPKVCPDDAMSFGLVIQRSTA</sequence>
<evidence type="ECO:0000313" key="1">
    <source>
        <dbReference type="EMBL" id="RAL43130.1"/>
    </source>
</evidence>
<keyword evidence="2" id="KW-1185">Reference proteome</keyword>
<protein>
    <submittedName>
        <fullName evidence="1">Uncharacterized protein</fullName>
    </submittedName>
</protein>
<comment type="caution">
    <text evidence="1">The sequence shown here is derived from an EMBL/GenBank/DDBJ whole genome shotgun (WGS) entry which is preliminary data.</text>
</comment>
<dbReference type="Proteomes" id="UP000249390">
    <property type="component" value="Unassembled WGS sequence"/>
</dbReference>
<gene>
    <name evidence="1" type="ORF">DM860_009912</name>
</gene>
<organism evidence="1 2">
    <name type="scientific">Cuscuta australis</name>
    <dbReference type="NCBI Taxonomy" id="267555"/>
    <lineage>
        <taxon>Eukaryota</taxon>
        <taxon>Viridiplantae</taxon>
        <taxon>Streptophyta</taxon>
        <taxon>Embryophyta</taxon>
        <taxon>Tracheophyta</taxon>
        <taxon>Spermatophyta</taxon>
        <taxon>Magnoliopsida</taxon>
        <taxon>eudicotyledons</taxon>
        <taxon>Gunneridae</taxon>
        <taxon>Pentapetalae</taxon>
        <taxon>asterids</taxon>
        <taxon>lamiids</taxon>
        <taxon>Solanales</taxon>
        <taxon>Convolvulaceae</taxon>
        <taxon>Cuscuteae</taxon>
        <taxon>Cuscuta</taxon>
        <taxon>Cuscuta subgen. Grammica</taxon>
        <taxon>Cuscuta sect. Cleistogrammica</taxon>
    </lineage>
</organism>
<dbReference type="AlphaFoldDB" id="A0A328DD20"/>
<evidence type="ECO:0000313" key="2">
    <source>
        <dbReference type="Proteomes" id="UP000249390"/>
    </source>
</evidence>
<dbReference type="EMBL" id="NQVE01000161">
    <property type="protein sequence ID" value="RAL43130.1"/>
    <property type="molecule type" value="Genomic_DNA"/>
</dbReference>
<accession>A0A328DD20</accession>
<reference evidence="1 2" key="1">
    <citation type="submission" date="2018-06" db="EMBL/GenBank/DDBJ databases">
        <title>The Genome of Cuscuta australis (Dodder) Provides Insight into the Evolution of Plant Parasitism.</title>
        <authorList>
            <person name="Liu H."/>
        </authorList>
    </citation>
    <scope>NUCLEOTIDE SEQUENCE [LARGE SCALE GENOMIC DNA]</scope>
    <source>
        <strain evidence="2">cv. Yunnan</strain>
        <tissue evidence="1">Vines</tissue>
    </source>
</reference>
<proteinExistence type="predicted"/>
<name>A0A328DD20_9ASTE</name>